<dbReference type="AlphaFoldDB" id="A0A327VUQ3"/>
<gene>
    <name evidence="1" type="ORF">CLV59_10663</name>
</gene>
<organism evidence="1 2">
    <name type="scientific">Chitinophaga dinghuensis</name>
    <dbReference type="NCBI Taxonomy" id="1539050"/>
    <lineage>
        <taxon>Bacteria</taxon>
        <taxon>Pseudomonadati</taxon>
        <taxon>Bacteroidota</taxon>
        <taxon>Chitinophagia</taxon>
        <taxon>Chitinophagales</taxon>
        <taxon>Chitinophagaceae</taxon>
        <taxon>Chitinophaga</taxon>
    </lineage>
</organism>
<dbReference type="Gene3D" id="3.30.1310.20">
    <property type="entry name" value="PRTase-like"/>
    <property type="match status" value="1"/>
</dbReference>
<protein>
    <submittedName>
        <fullName evidence="1">Putative phosphoribosyltransferase</fullName>
    </submittedName>
</protein>
<sequence length="193" mass="21327">MEKNILFKDRQQAAESMAILLQASLMDGDAIAIGLNDEGAAMANYIGKILNIPSLELFVQKLTDPQNKDHVWGAVCEEEELYEMTQMAPQELESYLLLREKSRQDIHQKIAQQRAGEKFPDLTGKNAILITDGIKSGASVVAAIHFCKSMHAKSIVVAAPVALRSMDDNLDEADLVLIPNRMTGSYDISDFYA</sequence>
<dbReference type="EMBL" id="QLMA01000006">
    <property type="protein sequence ID" value="RAJ79003.1"/>
    <property type="molecule type" value="Genomic_DNA"/>
</dbReference>
<keyword evidence="1" id="KW-0808">Transferase</keyword>
<dbReference type="GO" id="GO:0016757">
    <property type="term" value="F:glycosyltransferase activity"/>
    <property type="evidence" value="ECO:0007669"/>
    <property type="project" value="UniProtKB-KW"/>
</dbReference>
<comment type="caution">
    <text evidence="1">The sequence shown here is derived from an EMBL/GenBank/DDBJ whole genome shotgun (WGS) entry which is preliminary data.</text>
</comment>
<evidence type="ECO:0000313" key="2">
    <source>
        <dbReference type="Proteomes" id="UP000249819"/>
    </source>
</evidence>
<dbReference type="SUPFAM" id="SSF53271">
    <property type="entry name" value="PRTase-like"/>
    <property type="match status" value="1"/>
</dbReference>
<keyword evidence="1" id="KW-0328">Glycosyltransferase</keyword>
<dbReference type="Gene3D" id="3.40.50.2020">
    <property type="match status" value="1"/>
</dbReference>
<dbReference type="CDD" id="cd06223">
    <property type="entry name" value="PRTases_typeI"/>
    <property type="match status" value="1"/>
</dbReference>
<dbReference type="Proteomes" id="UP000249819">
    <property type="component" value="Unassembled WGS sequence"/>
</dbReference>
<dbReference type="RefSeq" id="WP_111593486.1">
    <property type="nucleotide sequence ID" value="NZ_QLMA01000006.1"/>
</dbReference>
<name>A0A327VUQ3_9BACT</name>
<accession>A0A327VUQ3</accession>
<dbReference type="InterPro" id="IPR000836">
    <property type="entry name" value="PRTase_dom"/>
</dbReference>
<reference evidence="1 2" key="1">
    <citation type="submission" date="2018-06" db="EMBL/GenBank/DDBJ databases">
        <title>Genomic Encyclopedia of Archaeal and Bacterial Type Strains, Phase II (KMG-II): from individual species to whole genera.</title>
        <authorList>
            <person name="Goeker M."/>
        </authorList>
    </citation>
    <scope>NUCLEOTIDE SEQUENCE [LARGE SCALE GENOMIC DNA]</scope>
    <source>
        <strain evidence="1 2">DSM 29821</strain>
    </source>
</reference>
<proteinExistence type="predicted"/>
<dbReference type="InterPro" id="IPR029057">
    <property type="entry name" value="PRTase-like"/>
</dbReference>
<dbReference type="OrthoDB" id="9810066at2"/>
<evidence type="ECO:0000313" key="1">
    <source>
        <dbReference type="EMBL" id="RAJ79003.1"/>
    </source>
</evidence>
<keyword evidence="2" id="KW-1185">Reference proteome</keyword>